<evidence type="ECO:0000259" key="9">
    <source>
        <dbReference type="PROSITE" id="PS50119"/>
    </source>
</evidence>
<dbReference type="AlphaFoldDB" id="A0A3M7QQA0"/>
<evidence type="ECO:0000256" key="1">
    <source>
        <dbReference type="ARBA" id="ARBA00022723"/>
    </source>
</evidence>
<feature type="repeat" description="NHL" evidence="6">
    <location>
        <begin position="739"/>
        <end position="782"/>
    </location>
</feature>
<reference evidence="10 11" key="1">
    <citation type="journal article" date="2018" name="Sci. Rep.">
        <title>Genomic signatures of local adaptation to the degree of environmental predictability in rotifers.</title>
        <authorList>
            <person name="Franch-Gras L."/>
            <person name="Hahn C."/>
            <person name="Garcia-Roger E.M."/>
            <person name="Carmona M.J."/>
            <person name="Serra M."/>
            <person name="Gomez A."/>
        </authorList>
    </citation>
    <scope>NUCLEOTIDE SEQUENCE [LARGE SCALE GENOMIC DNA]</scope>
    <source>
        <strain evidence="10">HYR1</strain>
    </source>
</reference>
<evidence type="ECO:0000256" key="6">
    <source>
        <dbReference type="PROSITE-ProRule" id="PRU00504"/>
    </source>
</evidence>
<evidence type="ECO:0000256" key="4">
    <source>
        <dbReference type="ARBA" id="ARBA00022833"/>
    </source>
</evidence>
<feature type="region of interest" description="Disordered" evidence="7">
    <location>
        <begin position="203"/>
        <end position="237"/>
    </location>
</feature>
<dbReference type="PROSITE" id="PS00518">
    <property type="entry name" value="ZF_RING_1"/>
    <property type="match status" value="2"/>
</dbReference>
<dbReference type="STRING" id="10195.A0A3M7QQA0"/>
<feature type="domain" description="B box-type" evidence="9">
    <location>
        <begin position="138"/>
        <end position="185"/>
    </location>
</feature>
<keyword evidence="2" id="KW-0677">Repeat</keyword>
<dbReference type="PROSITE" id="PS51125">
    <property type="entry name" value="NHL"/>
    <property type="match status" value="1"/>
</dbReference>
<dbReference type="SUPFAM" id="SSF101898">
    <property type="entry name" value="NHL repeat"/>
    <property type="match status" value="1"/>
</dbReference>
<dbReference type="InterPro" id="IPR017907">
    <property type="entry name" value="Znf_RING_CS"/>
</dbReference>
<keyword evidence="11" id="KW-1185">Reference proteome</keyword>
<dbReference type="OrthoDB" id="342730at2759"/>
<dbReference type="GO" id="GO:0005654">
    <property type="term" value="C:nucleoplasm"/>
    <property type="evidence" value="ECO:0007669"/>
    <property type="project" value="TreeGrafter"/>
</dbReference>
<dbReference type="PANTHER" id="PTHR25462:SF296">
    <property type="entry name" value="MEIOTIC P26, ISOFORM F"/>
    <property type="match status" value="1"/>
</dbReference>
<protein>
    <submittedName>
        <fullName evidence="10">Brain tumor-like</fullName>
    </submittedName>
</protein>
<keyword evidence="3 5" id="KW-0863">Zinc-finger</keyword>
<dbReference type="SMART" id="SM00502">
    <property type="entry name" value="BBC"/>
    <property type="match status" value="1"/>
</dbReference>
<dbReference type="PROSITE" id="PS50119">
    <property type="entry name" value="ZF_BBOX"/>
    <property type="match status" value="2"/>
</dbReference>
<gene>
    <name evidence="10" type="ORF">BpHYR1_045142</name>
</gene>
<evidence type="ECO:0000256" key="5">
    <source>
        <dbReference type="PROSITE-ProRule" id="PRU00024"/>
    </source>
</evidence>
<dbReference type="SUPFAM" id="SSF57845">
    <property type="entry name" value="B-box zinc-binding domain"/>
    <property type="match status" value="1"/>
</dbReference>
<dbReference type="PANTHER" id="PTHR25462">
    <property type="entry name" value="BONUS, ISOFORM C-RELATED"/>
    <property type="match status" value="1"/>
</dbReference>
<dbReference type="SMART" id="SM00336">
    <property type="entry name" value="BBOX"/>
    <property type="match status" value="2"/>
</dbReference>
<dbReference type="PROSITE" id="PS00028">
    <property type="entry name" value="ZINC_FINGER_C2H2_1"/>
    <property type="match status" value="1"/>
</dbReference>
<proteinExistence type="predicted"/>
<feature type="domain" description="B box-type" evidence="9">
    <location>
        <begin position="252"/>
        <end position="286"/>
    </location>
</feature>
<dbReference type="PROSITE" id="PS50089">
    <property type="entry name" value="ZF_RING_2"/>
    <property type="match status" value="1"/>
</dbReference>
<evidence type="ECO:0000256" key="3">
    <source>
        <dbReference type="ARBA" id="ARBA00022771"/>
    </source>
</evidence>
<dbReference type="GO" id="GO:0008270">
    <property type="term" value="F:zinc ion binding"/>
    <property type="evidence" value="ECO:0007669"/>
    <property type="project" value="UniProtKB-KW"/>
</dbReference>
<evidence type="ECO:0000259" key="8">
    <source>
        <dbReference type="PROSITE" id="PS50089"/>
    </source>
</evidence>
<name>A0A3M7QQA0_BRAPC</name>
<dbReference type="InterPro" id="IPR047153">
    <property type="entry name" value="TRIM45/56/19-like"/>
</dbReference>
<dbReference type="Pfam" id="PF00643">
    <property type="entry name" value="zf-B_box"/>
    <property type="match status" value="1"/>
</dbReference>
<evidence type="ECO:0000313" key="11">
    <source>
        <dbReference type="Proteomes" id="UP000276133"/>
    </source>
</evidence>
<dbReference type="Gene3D" id="3.30.160.60">
    <property type="entry name" value="Classic Zinc Finger"/>
    <property type="match status" value="1"/>
</dbReference>
<dbReference type="SMART" id="SM00184">
    <property type="entry name" value="RING"/>
    <property type="match status" value="2"/>
</dbReference>
<evidence type="ECO:0000256" key="7">
    <source>
        <dbReference type="SAM" id="MobiDB-lite"/>
    </source>
</evidence>
<feature type="compositionally biased region" description="Low complexity" evidence="7">
    <location>
        <begin position="207"/>
        <end position="229"/>
    </location>
</feature>
<feature type="domain" description="RING-type" evidence="8">
    <location>
        <begin position="66"/>
        <end position="107"/>
    </location>
</feature>
<keyword evidence="4" id="KW-0862">Zinc</keyword>
<dbReference type="CDD" id="cd19798">
    <property type="entry name" value="Bbox2_BRAT-like"/>
    <property type="match status" value="1"/>
</dbReference>
<comment type="caution">
    <text evidence="10">The sequence shown here is derived from an EMBL/GenBank/DDBJ whole genome shotgun (WGS) entry which is preliminary data.</text>
</comment>
<dbReference type="InterPro" id="IPR013087">
    <property type="entry name" value="Znf_C2H2_type"/>
</dbReference>
<dbReference type="InterPro" id="IPR011042">
    <property type="entry name" value="6-blade_b-propeller_TolB-like"/>
</dbReference>
<dbReference type="InterPro" id="IPR001258">
    <property type="entry name" value="NHL_repeat"/>
</dbReference>
<evidence type="ECO:0000313" key="10">
    <source>
        <dbReference type="EMBL" id="RNA13251.1"/>
    </source>
</evidence>
<dbReference type="InterPro" id="IPR001841">
    <property type="entry name" value="Znf_RING"/>
</dbReference>
<dbReference type="InterPro" id="IPR003649">
    <property type="entry name" value="Bbox_C"/>
</dbReference>
<accession>A0A3M7QQA0</accession>
<dbReference type="Gene3D" id="3.30.40.10">
    <property type="entry name" value="Zinc/RING finger domain, C3HC4 (zinc finger)"/>
    <property type="match status" value="1"/>
</dbReference>
<dbReference type="InterPro" id="IPR000315">
    <property type="entry name" value="Znf_B-box"/>
</dbReference>
<evidence type="ECO:0000256" key="2">
    <source>
        <dbReference type="ARBA" id="ARBA00022737"/>
    </source>
</evidence>
<sequence>MSRDTLEDNFVVDALKFSGQANLIGALSESSKSLSSNGSSICNRIFAKPMDHKSLHSSNHHESLVCRLCKNRLREPKLLNCLHVFCKMCLAGQSNPDPNIIKCFQCKQETMINPLTGVDDLEDDYVMNNMLDMLAIEERTLGCTSCKSDEKSVARCAECAHFLCPNCVSAHQYMRCFDSHRVVKFEEIKHAYQSNLSRLVVHDESSKSPSSSSPRSSKSSSSASSSSSKMNDEHEPDKRPCKFLIDCGVPIHKPIFCKQHAREGLKFFCITCQTPICSDCVVTSHQQPVHCYERIGDVESRSLEQLDSYIKKARENINYCQSEYQTLDQYLNELNEQSESSKLLIEDTFSAYKLVLENRKNQLIKELEDKHANKQLYLMELHAAIDQCIGKFLDVIKFSDRILRNGNTFEILLLKKSIINQIKHLTSTMPQMDGPDFTLKFVTDEQQFERSVRESFGRFFSHKELKQSYFNSLQCGTQTQPKDPWYRPAQIDQLQDQLKSAQLDDNILKNLSQISSLNVAHGSDEWPASKAQQQLIMNLESLSPNTLGHLAGMSGKQMLLSGLRETSAYEAALPLTMVNQGSSRSHTPATVVSAHPAAGLNSIGSGSSLGSSTASSNINMANNNQVINALDEYLPFHHSCLNSNMAQNLSQLSKLISPGAHELNNLNEMALGLNNYEAASNASQSPPMMSNGAQIGTIGSGMALSGLNTSSCSQATFAGNGNLNPPVRQNGKMANMQIRTKFGVLGSGKTQFNSPHGFCLGIDEEIIVADTNNHRVQVFDKDGEFKHAFGSPGRDEGQLWYPRKVTVMRDSGKFVVCDRGNERSRMQIFSRSGHFLKKISIRYIDIVAGLAVTQNGDIVAVDSVSPTVFRLNENGELKKWFDCSEYMREPSDIAIYGNEYYVCDFKGHCVAVFDDVGNFVRRIGGENITNFPNGIDVSDAGDVLIGDSHGNRFHVAVFSRDGAMISEFECPYVKVSRCCGLKLTSEGYVVTLAKNNHHVLVLNTLYVS</sequence>
<dbReference type="EMBL" id="REGN01005466">
    <property type="protein sequence ID" value="RNA13251.1"/>
    <property type="molecule type" value="Genomic_DNA"/>
</dbReference>
<dbReference type="Proteomes" id="UP000276133">
    <property type="component" value="Unassembled WGS sequence"/>
</dbReference>
<dbReference type="Gene3D" id="2.120.10.30">
    <property type="entry name" value="TolB, C-terminal domain"/>
    <property type="match status" value="1"/>
</dbReference>
<keyword evidence="1" id="KW-0479">Metal-binding</keyword>
<dbReference type="CDD" id="cd14959">
    <property type="entry name" value="NHL_brat_like"/>
    <property type="match status" value="1"/>
</dbReference>
<organism evidence="10 11">
    <name type="scientific">Brachionus plicatilis</name>
    <name type="common">Marine rotifer</name>
    <name type="synonym">Brachionus muelleri</name>
    <dbReference type="NCBI Taxonomy" id="10195"/>
    <lineage>
        <taxon>Eukaryota</taxon>
        <taxon>Metazoa</taxon>
        <taxon>Spiralia</taxon>
        <taxon>Gnathifera</taxon>
        <taxon>Rotifera</taxon>
        <taxon>Eurotatoria</taxon>
        <taxon>Monogononta</taxon>
        <taxon>Pseudotrocha</taxon>
        <taxon>Ploima</taxon>
        <taxon>Brachionidae</taxon>
        <taxon>Brachionus</taxon>
    </lineage>
</organism>
<dbReference type="Pfam" id="PF01436">
    <property type="entry name" value="NHL"/>
    <property type="match status" value="1"/>
</dbReference>
<dbReference type="SUPFAM" id="SSF57850">
    <property type="entry name" value="RING/U-box"/>
    <property type="match status" value="1"/>
</dbReference>
<dbReference type="GO" id="GO:0061630">
    <property type="term" value="F:ubiquitin protein ligase activity"/>
    <property type="evidence" value="ECO:0007669"/>
    <property type="project" value="TreeGrafter"/>
</dbReference>
<dbReference type="InterPro" id="IPR013083">
    <property type="entry name" value="Znf_RING/FYVE/PHD"/>
</dbReference>
<dbReference type="CDD" id="cd19813">
    <property type="entry name" value="Bbox1_BRAT-like"/>
    <property type="match status" value="1"/>
</dbReference>